<evidence type="ECO:0000256" key="1">
    <source>
        <dbReference type="SAM" id="MobiDB-lite"/>
    </source>
</evidence>
<feature type="region of interest" description="Disordered" evidence="1">
    <location>
        <begin position="1"/>
        <end position="21"/>
    </location>
</feature>
<protein>
    <submittedName>
        <fullName evidence="2">Uncharacterized protein</fullName>
    </submittedName>
</protein>
<dbReference type="AlphaFoldDB" id="A0A6L5GGY5"/>
<comment type="caution">
    <text evidence="2">The sequence shown here is derived from an EMBL/GenBank/DDBJ whole genome shotgun (WGS) entry which is preliminary data.</text>
</comment>
<dbReference type="EMBL" id="WIAO01000075">
    <property type="protein sequence ID" value="MQM28979.1"/>
    <property type="molecule type" value="Genomic_DNA"/>
</dbReference>
<proteinExistence type="predicted"/>
<accession>A0A6L5GGY5</accession>
<name>A0A6L5GGY5_9ACTN</name>
<organism evidence="2 3">
    <name type="scientific">Glycomyces albidus</name>
    <dbReference type="NCBI Taxonomy" id="2656774"/>
    <lineage>
        <taxon>Bacteria</taxon>
        <taxon>Bacillati</taxon>
        <taxon>Actinomycetota</taxon>
        <taxon>Actinomycetes</taxon>
        <taxon>Glycomycetales</taxon>
        <taxon>Glycomycetaceae</taxon>
        <taxon>Glycomyces</taxon>
    </lineage>
</organism>
<reference evidence="2 3" key="1">
    <citation type="submission" date="2019-10" db="EMBL/GenBank/DDBJ databases">
        <title>Glycomyces albidus sp. nov., a novel actinomycete isolated from rhizosphere soil of wheat (Triticum aestivum L.).</title>
        <authorList>
            <person name="Qian L."/>
        </authorList>
    </citation>
    <scope>NUCLEOTIDE SEQUENCE [LARGE SCALE GENOMIC DNA]</scope>
    <source>
        <strain evidence="2 3">NEAU-7082</strain>
    </source>
</reference>
<dbReference type="Proteomes" id="UP000477750">
    <property type="component" value="Unassembled WGS sequence"/>
</dbReference>
<sequence length="110" mass="12706">MNPNALLLPHDDDPDRTTEVTGVDEPVTCERAWDWADGHYPLIPVPDEDGREQQIHFEMIGRPPRRQLIYVGMNHLGAERLMELLPPEVYRELARYGESEAGRRKRDGKC</sequence>
<dbReference type="RefSeq" id="WP_153028046.1">
    <property type="nucleotide sequence ID" value="NZ_WIAO01000075.1"/>
</dbReference>
<evidence type="ECO:0000313" key="2">
    <source>
        <dbReference type="EMBL" id="MQM28979.1"/>
    </source>
</evidence>
<gene>
    <name evidence="2" type="ORF">GFD30_25955</name>
</gene>
<keyword evidence="3" id="KW-1185">Reference proteome</keyword>
<feature type="compositionally biased region" description="Basic and acidic residues" evidence="1">
    <location>
        <begin position="9"/>
        <end position="18"/>
    </location>
</feature>
<evidence type="ECO:0000313" key="3">
    <source>
        <dbReference type="Proteomes" id="UP000477750"/>
    </source>
</evidence>